<dbReference type="OrthoDB" id="9986420at2"/>
<evidence type="ECO:0000313" key="2">
    <source>
        <dbReference type="Proteomes" id="UP000293345"/>
    </source>
</evidence>
<accession>A0A4Q2K159</accession>
<protein>
    <submittedName>
        <fullName evidence="1">Uncharacterized protein</fullName>
    </submittedName>
</protein>
<dbReference type="EMBL" id="SDPW01000001">
    <property type="protein sequence ID" value="RXZ53980.1"/>
    <property type="molecule type" value="Genomic_DNA"/>
</dbReference>
<sequence>MVEIGSRSCCSHPQALVVMAAIPLCQAEALQSVLEDECLDNCSGGGLGNMLCNEEAFSADQWYDQEFLDFLPLRCACVMDCQDAICLMQEVGHVVL</sequence>
<keyword evidence="2" id="KW-1185">Reference proteome</keyword>
<reference evidence="1 2" key="1">
    <citation type="submission" date="2019-01" db="EMBL/GenBank/DDBJ databases">
        <title>Senegalimassilia sp. nov. KGMB04484 isolated human feces.</title>
        <authorList>
            <person name="Han K.-I."/>
            <person name="Kim J.-S."/>
            <person name="Lee K.C."/>
            <person name="Suh M.K."/>
            <person name="Eom M.K."/>
            <person name="Lee J.H."/>
            <person name="Park S.-H."/>
            <person name="Kang S.W."/>
            <person name="Park J.-E."/>
            <person name="Oh B.S."/>
            <person name="Yu S.Y."/>
            <person name="Choi S.-H."/>
            <person name="Lee D.H."/>
            <person name="Yoon H."/>
            <person name="Kim B.-Y."/>
            <person name="Lee J.H."/>
            <person name="Lee J.-S."/>
        </authorList>
    </citation>
    <scope>NUCLEOTIDE SEQUENCE [LARGE SCALE GENOMIC DNA]</scope>
    <source>
        <strain evidence="1 2">KGMB04484</strain>
    </source>
</reference>
<dbReference type="Proteomes" id="UP000293345">
    <property type="component" value="Unassembled WGS sequence"/>
</dbReference>
<proteinExistence type="predicted"/>
<dbReference type="RefSeq" id="WP_129423892.1">
    <property type="nucleotide sequence ID" value="NZ_SDPW01000001.1"/>
</dbReference>
<comment type="caution">
    <text evidence="1">The sequence shown here is derived from an EMBL/GenBank/DDBJ whole genome shotgun (WGS) entry which is preliminary data.</text>
</comment>
<gene>
    <name evidence="1" type="ORF">ET524_05425</name>
</gene>
<evidence type="ECO:0000313" key="1">
    <source>
        <dbReference type="EMBL" id="RXZ53980.1"/>
    </source>
</evidence>
<name>A0A4Q2K159_9ACTN</name>
<organism evidence="1 2">
    <name type="scientific">Senegalimassilia faecalis</name>
    <dbReference type="NCBI Taxonomy" id="2509433"/>
    <lineage>
        <taxon>Bacteria</taxon>
        <taxon>Bacillati</taxon>
        <taxon>Actinomycetota</taxon>
        <taxon>Coriobacteriia</taxon>
        <taxon>Coriobacteriales</taxon>
        <taxon>Coriobacteriaceae</taxon>
        <taxon>Senegalimassilia</taxon>
    </lineage>
</organism>
<dbReference type="AlphaFoldDB" id="A0A4Q2K159"/>